<evidence type="ECO:0000313" key="2">
    <source>
        <dbReference type="Proteomes" id="UP000327493"/>
    </source>
</evidence>
<proteinExistence type="predicted"/>
<name>A0A5J5D9X8_9PERO</name>
<comment type="caution">
    <text evidence="1">The sequence shown here is derived from an EMBL/GenBank/DDBJ whole genome shotgun (WGS) entry which is preliminary data.</text>
</comment>
<protein>
    <submittedName>
        <fullName evidence="1">Uncharacterized protein</fullName>
    </submittedName>
</protein>
<organism evidence="1 2">
    <name type="scientific">Etheostoma spectabile</name>
    <name type="common">orangethroat darter</name>
    <dbReference type="NCBI Taxonomy" id="54343"/>
    <lineage>
        <taxon>Eukaryota</taxon>
        <taxon>Metazoa</taxon>
        <taxon>Chordata</taxon>
        <taxon>Craniata</taxon>
        <taxon>Vertebrata</taxon>
        <taxon>Euteleostomi</taxon>
        <taxon>Actinopterygii</taxon>
        <taxon>Neopterygii</taxon>
        <taxon>Teleostei</taxon>
        <taxon>Neoteleostei</taxon>
        <taxon>Acanthomorphata</taxon>
        <taxon>Eupercaria</taxon>
        <taxon>Perciformes</taxon>
        <taxon>Percoidei</taxon>
        <taxon>Percidae</taxon>
        <taxon>Etheostomatinae</taxon>
        <taxon>Etheostoma</taxon>
    </lineage>
</organism>
<sequence length="71" mass="7376">MCVVVVVAVGRIAIGWTPGSKDVVNGLSVCDPFTRGVLCVCVFVDVCSVCVCVALVELAAATAEINCHQQH</sequence>
<dbReference type="AlphaFoldDB" id="A0A5J5D9X8"/>
<dbReference type="EMBL" id="VOFY01000009">
    <property type="protein sequence ID" value="KAA8589345.1"/>
    <property type="molecule type" value="Genomic_DNA"/>
</dbReference>
<reference evidence="1 2" key="1">
    <citation type="submission" date="2019-08" db="EMBL/GenBank/DDBJ databases">
        <title>A chromosome-level genome assembly, high-density linkage maps, and genome scans reveal the genomic architecture of hybrid incompatibilities underlying speciation via character displacement in darters (Percidae: Etheostominae).</title>
        <authorList>
            <person name="Moran R.L."/>
            <person name="Catchen J.M."/>
            <person name="Fuller R.C."/>
        </authorList>
    </citation>
    <scope>NUCLEOTIDE SEQUENCE [LARGE SCALE GENOMIC DNA]</scope>
    <source>
        <strain evidence="1">EspeVRDwgs_2016</strain>
        <tissue evidence="1">Muscle</tissue>
    </source>
</reference>
<evidence type="ECO:0000313" key="1">
    <source>
        <dbReference type="EMBL" id="KAA8589345.1"/>
    </source>
</evidence>
<accession>A0A5J5D9X8</accession>
<dbReference type="Proteomes" id="UP000327493">
    <property type="component" value="Chromosome 9"/>
</dbReference>
<keyword evidence="2" id="KW-1185">Reference proteome</keyword>
<gene>
    <name evidence="1" type="ORF">FQN60_012710</name>
</gene>